<feature type="compositionally biased region" description="Acidic residues" evidence="2">
    <location>
        <begin position="453"/>
        <end position="463"/>
    </location>
</feature>
<name>A0AA36JB77_9DINO</name>
<gene>
    <name evidence="3" type="ORF">EVOR1521_LOCUS25349</name>
</gene>
<dbReference type="InterPro" id="IPR039613">
    <property type="entry name" value="SPR1/2/3/4/5"/>
</dbReference>
<feature type="region of interest" description="Disordered" evidence="2">
    <location>
        <begin position="536"/>
        <end position="569"/>
    </location>
</feature>
<protein>
    <submittedName>
        <fullName evidence="3">Uncharacterized protein</fullName>
    </submittedName>
</protein>
<dbReference type="EMBL" id="CAUJNA010003452">
    <property type="protein sequence ID" value="CAJ1402462.1"/>
    <property type="molecule type" value="Genomic_DNA"/>
</dbReference>
<evidence type="ECO:0000256" key="1">
    <source>
        <dbReference type="ARBA" id="ARBA00009656"/>
    </source>
</evidence>
<dbReference type="AlphaFoldDB" id="A0AA36JB77"/>
<keyword evidence="4" id="KW-1185">Reference proteome</keyword>
<evidence type="ECO:0000313" key="3">
    <source>
        <dbReference type="EMBL" id="CAJ1402462.1"/>
    </source>
</evidence>
<dbReference type="PANTHER" id="PTHR33403:SF31">
    <property type="entry name" value="PROTEIN SPIRAL1-LIKE 1"/>
    <property type="match status" value="1"/>
</dbReference>
<proteinExistence type="inferred from homology"/>
<sequence>MARQAPGGASSICLGLAESELKAVSSNAFASNASQNSGNVLTDRPSTMLHAPPGGYSTICLGGDEAPVIRQSNWTPPGGKSTICLGTDEAPVSSNAFACGASQNSGNVLTDRPTTSLHAPPGGHSTICLAAGACTADRLPRQGGVTAGGQSTVCLGTDASDWMVSSRAVGSARKAMPHETVATEEEEIAQEELSEKDSPEGGVTAGGNSTVCLGTDASDWMVSSRAVGSARKAMPHETVATEEEEIAQEELSEKDSPEAVQNVETCKVKGSDRSRVQELPTPIRARAPPGGAGPPRVPVPAVSVETDRGGDRAPRFLGTVDWQVLRPHIGVALGTTDDNDVMSDEEMARGKSTICLGTDEAPVSSNAFACGASQNSGNVLTDRPTTSLHAPPGGHSTICLAAGACTADRLPPQQGVTAGGQSTVCLGTDASDWMVSSRAVGSARKAMPHETVATEEEEIAQEELSEKDAPEGGVTAGGNSTVCLGTDASDWMVSSRVVGSARKAMPHETVATQEEEIAQEELSEKDSPEAVQNVETCKVKGSDRSRVQELPTPIRARAPPGGVATVLLG</sequence>
<comment type="caution">
    <text evidence="3">The sequence shown here is derived from an EMBL/GenBank/DDBJ whole genome shotgun (WGS) entry which is preliminary data.</text>
</comment>
<feature type="compositionally biased region" description="Acidic residues" evidence="2">
    <location>
        <begin position="182"/>
        <end position="192"/>
    </location>
</feature>
<evidence type="ECO:0000256" key="2">
    <source>
        <dbReference type="SAM" id="MobiDB-lite"/>
    </source>
</evidence>
<feature type="compositionally biased region" description="Basic and acidic residues" evidence="2">
    <location>
        <begin position="537"/>
        <end position="547"/>
    </location>
</feature>
<dbReference type="Proteomes" id="UP001178507">
    <property type="component" value="Unassembled WGS sequence"/>
</dbReference>
<dbReference type="GO" id="GO:0043622">
    <property type="term" value="P:cortical microtubule organization"/>
    <property type="evidence" value="ECO:0007669"/>
    <property type="project" value="InterPro"/>
</dbReference>
<feature type="region of interest" description="Disordered" evidence="2">
    <location>
        <begin position="174"/>
        <end position="208"/>
    </location>
</feature>
<feature type="region of interest" description="Disordered" evidence="2">
    <location>
        <begin position="445"/>
        <end position="479"/>
    </location>
</feature>
<dbReference type="PANTHER" id="PTHR33403">
    <property type="entry name" value="SPR1"/>
    <property type="match status" value="1"/>
</dbReference>
<comment type="similarity">
    <text evidence="1">Belongs to the SPIRAL1 family.</text>
</comment>
<reference evidence="3" key="1">
    <citation type="submission" date="2023-08" db="EMBL/GenBank/DDBJ databases">
        <authorList>
            <person name="Chen Y."/>
            <person name="Shah S."/>
            <person name="Dougan E. K."/>
            <person name="Thang M."/>
            <person name="Chan C."/>
        </authorList>
    </citation>
    <scope>NUCLEOTIDE SEQUENCE</scope>
</reference>
<organism evidence="3 4">
    <name type="scientific">Effrenium voratum</name>
    <dbReference type="NCBI Taxonomy" id="2562239"/>
    <lineage>
        <taxon>Eukaryota</taxon>
        <taxon>Sar</taxon>
        <taxon>Alveolata</taxon>
        <taxon>Dinophyceae</taxon>
        <taxon>Suessiales</taxon>
        <taxon>Symbiodiniaceae</taxon>
        <taxon>Effrenium</taxon>
    </lineage>
</organism>
<accession>A0AA36JB77</accession>
<evidence type="ECO:0000313" key="4">
    <source>
        <dbReference type="Proteomes" id="UP001178507"/>
    </source>
</evidence>